<gene>
    <name evidence="1" type="ORF">SETTUDRAFT_175433</name>
</gene>
<dbReference type="STRING" id="671987.R0J0S4"/>
<dbReference type="RefSeq" id="XP_008022234.1">
    <property type="nucleotide sequence ID" value="XM_008024043.1"/>
</dbReference>
<sequence length="787" mass="90729">MSSFFQNLPGNVPMPSAFLTPEGVQKEARERAAKIFQNHEVLEKIIERHEETIRKRWSKKSNAQKKKILLEAWPSMCSQHRPDVAAWRQQPDSNSREAYMWPYINLEDLTKTKSLLLMLHYRGRYQPHEFVHSDLEQARLGETSGATMPGFLNEYTMLFVDRTTPETYGELVSWDDDEEDAFENMTNGVGMHPGHGLQALEIQERIWDFLVKVCRILLQDIPDMTESDLVPNPGPPITQDGDTTSLEVISFEAPYRIPAHLDFDRLKALASAERNWREDHLWALREDPSYFADIMQRRSEHRQEMLWDTSDREHPSLREPGRPLFWNRVLGTVVMDAYFGFATFDQVLKQVNNIASRYEKCKDKLKPEEDLPGAFLGAFQNLRFLLDAARIDLVDGLKMDLFGSPPMRLFCEREPQDPNTTMIRSAFRPPREDHAVNNLMPLFNILFDDRQVSLFGLHTVTDEIEHLVRKDAARLSSLSVVSECLHQLHLFQPWARKIEDGMELKDRELRSQYNAVFKGWPKIMSVKFEGSQVYKYADPTDGKFEYPVQRRRNKQNVELLCKSEANLDTLWAAVDQYYKSRVGSSHHDMVLSMLGGDRAIQRTPPWVELEKKKKQATSEPQVEYVYRPFSSVYHDASKQITGTFDRGATGQPTTKSKTRGEITRAAEVGTPDSIPHEATQTPETFAVDKRAYKVFKALFHSPSNPDLPGEVPWNDFLHAMASMGFSAEKLHGSAWNFTPRSIDLGVERSIQFHEPHPSSKIPFLWARRHGRRLTRAYGWAGSTFRLA</sequence>
<reference evidence="1 2" key="2">
    <citation type="journal article" date="2013" name="PLoS Genet.">
        <title>Comparative genome structure, secondary metabolite, and effector coding capacity across Cochliobolus pathogens.</title>
        <authorList>
            <person name="Condon B.J."/>
            <person name="Leng Y."/>
            <person name="Wu D."/>
            <person name="Bushley K.E."/>
            <person name="Ohm R.A."/>
            <person name="Otillar R."/>
            <person name="Martin J."/>
            <person name="Schackwitz W."/>
            <person name="Grimwood J."/>
            <person name="MohdZainudin N."/>
            <person name="Xue C."/>
            <person name="Wang R."/>
            <person name="Manning V.A."/>
            <person name="Dhillon B."/>
            <person name="Tu Z.J."/>
            <person name="Steffenson B.J."/>
            <person name="Salamov A."/>
            <person name="Sun H."/>
            <person name="Lowry S."/>
            <person name="LaButti K."/>
            <person name="Han J."/>
            <person name="Copeland A."/>
            <person name="Lindquist E."/>
            <person name="Barry K."/>
            <person name="Schmutz J."/>
            <person name="Baker S.E."/>
            <person name="Ciuffetti L.M."/>
            <person name="Grigoriev I.V."/>
            <person name="Zhong S."/>
            <person name="Turgeon B.G."/>
        </authorList>
    </citation>
    <scope>NUCLEOTIDE SEQUENCE [LARGE SCALE GENOMIC DNA]</scope>
    <source>
        <strain evidence="2">28A</strain>
    </source>
</reference>
<dbReference type="EMBL" id="KB908493">
    <property type="protein sequence ID" value="EOA90371.1"/>
    <property type="molecule type" value="Genomic_DNA"/>
</dbReference>
<accession>R0J0S4</accession>
<dbReference type="PANTHER" id="PTHR40788">
    <property type="entry name" value="CLR5 DOMAIN-CONTAINING PROTEIN-RELATED"/>
    <property type="match status" value="1"/>
</dbReference>
<proteinExistence type="predicted"/>
<dbReference type="PANTHER" id="PTHR40788:SF2">
    <property type="entry name" value="CLR5 DOMAIN-CONTAINING PROTEIN"/>
    <property type="match status" value="1"/>
</dbReference>
<dbReference type="Proteomes" id="UP000016935">
    <property type="component" value="Unassembled WGS sequence"/>
</dbReference>
<dbReference type="GeneID" id="19401398"/>
<organism evidence="1 2">
    <name type="scientific">Exserohilum turcicum (strain 28A)</name>
    <name type="common">Northern leaf blight fungus</name>
    <name type="synonym">Setosphaeria turcica</name>
    <dbReference type="NCBI Taxonomy" id="671987"/>
    <lineage>
        <taxon>Eukaryota</taxon>
        <taxon>Fungi</taxon>
        <taxon>Dikarya</taxon>
        <taxon>Ascomycota</taxon>
        <taxon>Pezizomycotina</taxon>
        <taxon>Dothideomycetes</taxon>
        <taxon>Pleosporomycetidae</taxon>
        <taxon>Pleosporales</taxon>
        <taxon>Pleosporineae</taxon>
        <taxon>Pleosporaceae</taxon>
        <taxon>Exserohilum</taxon>
    </lineage>
</organism>
<dbReference type="AlphaFoldDB" id="R0J0S4"/>
<evidence type="ECO:0000313" key="2">
    <source>
        <dbReference type="Proteomes" id="UP000016935"/>
    </source>
</evidence>
<evidence type="ECO:0000313" key="1">
    <source>
        <dbReference type="EMBL" id="EOA90371.1"/>
    </source>
</evidence>
<protein>
    <submittedName>
        <fullName evidence="1">Uncharacterized protein</fullName>
    </submittedName>
</protein>
<keyword evidence="2" id="KW-1185">Reference proteome</keyword>
<dbReference type="HOGENOM" id="CLU_019062_0_0_1"/>
<name>R0J0S4_EXST2</name>
<dbReference type="OrthoDB" id="2922289at2759"/>
<reference evidence="1 2" key="1">
    <citation type="journal article" date="2012" name="PLoS Pathog.">
        <title>Diverse lifestyles and strategies of plant pathogenesis encoded in the genomes of eighteen Dothideomycetes fungi.</title>
        <authorList>
            <person name="Ohm R.A."/>
            <person name="Feau N."/>
            <person name="Henrissat B."/>
            <person name="Schoch C.L."/>
            <person name="Horwitz B.A."/>
            <person name="Barry K.W."/>
            <person name="Condon B.J."/>
            <person name="Copeland A.C."/>
            <person name="Dhillon B."/>
            <person name="Glaser F."/>
            <person name="Hesse C.N."/>
            <person name="Kosti I."/>
            <person name="LaButti K."/>
            <person name="Lindquist E.A."/>
            <person name="Lucas S."/>
            <person name="Salamov A.A."/>
            <person name="Bradshaw R.E."/>
            <person name="Ciuffetti L."/>
            <person name="Hamelin R.C."/>
            <person name="Kema G.H.J."/>
            <person name="Lawrence C."/>
            <person name="Scott J.A."/>
            <person name="Spatafora J.W."/>
            <person name="Turgeon B.G."/>
            <person name="de Wit P.J.G.M."/>
            <person name="Zhong S."/>
            <person name="Goodwin S.B."/>
            <person name="Grigoriev I.V."/>
        </authorList>
    </citation>
    <scope>NUCLEOTIDE SEQUENCE [LARGE SCALE GENOMIC DNA]</scope>
    <source>
        <strain evidence="2">28A</strain>
    </source>
</reference>
<dbReference type="eggNOG" id="ENOG502QUCG">
    <property type="taxonomic scope" value="Eukaryota"/>
</dbReference>